<organism evidence="2 3">
    <name type="scientific">Amycolatopsis mediterranei (strain U-32)</name>
    <dbReference type="NCBI Taxonomy" id="749927"/>
    <lineage>
        <taxon>Bacteria</taxon>
        <taxon>Bacillati</taxon>
        <taxon>Actinomycetota</taxon>
        <taxon>Actinomycetes</taxon>
        <taxon>Pseudonocardiales</taxon>
        <taxon>Pseudonocardiaceae</taxon>
        <taxon>Amycolatopsis</taxon>
    </lineage>
</organism>
<sequence length="91" mass="9827">MANARLPRTSVGQCTPRYTRVQAIRRAYAAAISHTTHGVTRPANRRTTSHPIRPAARAPSEVCPDGKDNPPAWTIQSAVDGRGRAISSEIP</sequence>
<dbReference type="AlphaFoldDB" id="A0A0H3DF10"/>
<reference evidence="2 3" key="1">
    <citation type="journal article" date="2010" name="Cell Res.">
        <title>Complete genome sequence of the rifamycin SV-producing Amycolatopsis mediterranei U32 revealed its genetic characteristics in phylogeny and metabolism.</title>
        <authorList>
            <person name="Zhao W."/>
            <person name="Zhong Y."/>
            <person name="Yuan H."/>
            <person name="Wang J."/>
            <person name="Zheng H."/>
            <person name="Wang Y."/>
            <person name="Cen X."/>
            <person name="Xu F."/>
            <person name="Bai J."/>
            <person name="Han X."/>
            <person name="Lu G."/>
            <person name="Zhu Y."/>
            <person name="Shao Z."/>
            <person name="Yan H."/>
            <person name="Li C."/>
            <person name="Peng N."/>
            <person name="Zhang Z."/>
            <person name="Zhang Y."/>
            <person name="Lin W."/>
            <person name="Fan Y."/>
            <person name="Qin Z."/>
            <person name="Hu Y."/>
            <person name="Zhu B."/>
            <person name="Wang S."/>
            <person name="Ding X."/>
            <person name="Zhao G.P."/>
        </authorList>
    </citation>
    <scope>NUCLEOTIDE SEQUENCE [LARGE SCALE GENOMIC DNA]</scope>
    <source>
        <strain evidence="3">U-32</strain>
    </source>
</reference>
<protein>
    <submittedName>
        <fullName evidence="2">Uncharacterized protein</fullName>
    </submittedName>
</protein>
<dbReference type="EMBL" id="CP002000">
    <property type="protein sequence ID" value="ADJ48224.1"/>
    <property type="molecule type" value="Genomic_DNA"/>
</dbReference>
<evidence type="ECO:0000313" key="3">
    <source>
        <dbReference type="Proteomes" id="UP000000328"/>
    </source>
</evidence>
<accession>A0A0H3DF10</accession>
<evidence type="ECO:0000313" key="2">
    <source>
        <dbReference type="EMBL" id="ADJ48224.1"/>
    </source>
</evidence>
<gene>
    <name evidence="2" type="ordered locus">AMED_6493</name>
</gene>
<name>A0A0H3DF10_AMYMU</name>
<dbReference type="KEGG" id="amd:AMED_6493"/>
<evidence type="ECO:0000256" key="1">
    <source>
        <dbReference type="SAM" id="MobiDB-lite"/>
    </source>
</evidence>
<dbReference type="HOGENOM" id="CLU_2420532_0_0_11"/>
<proteinExistence type="predicted"/>
<feature type="region of interest" description="Disordered" evidence="1">
    <location>
        <begin position="33"/>
        <end position="75"/>
    </location>
</feature>
<dbReference type="Proteomes" id="UP000000328">
    <property type="component" value="Chromosome"/>
</dbReference>